<evidence type="ECO:0000256" key="1">
    <source>
        <dbReference type="SAM" id="MobiDB-lite"/>
    </source>
</evidence>
<feature type="compositionally biased region" description="Polar residues" evidence="1">
    <location>
        <begin position="36"/>
        <end position="51"/>
    </location>
</feature>
<organism evidence="2 3">
    <name type="scientific">Parathielavia hyrcaniae</name>
    <dbReference type="NCBI Taxonomy" id="113614"/>
    <lineage>
        <taxon>Eukaryota</taxon>
        <taxon>Fungi</taxon>
        <taxon>Dikarya</taxon>
        <taxon>Ascomycota</taxon>
        <taxon>Pezizomycotina</taxon>
        <taxon>Sordariomycetes</taxon>
        <taxon>Sordariomycetidae</taxon>
        <taxon>Sordariales</taxon>
        <taxon>Chaetomiaceae</taxon>
        <taxon>Parathielavia</taxon>
    </lineage>
</organism>
<dbReference type="EMBL" id="MU863631">
    <property type="protein sequence ID" value="KAK4102663.1"/>
    <property type="molecule type" value="Genomic_DNA"/>
</dbReference>
<evidence type="ECO:0000313" key="2">
    <source>
        <dbReference type="EMBL" id="KAK4102663.1"/>
    </source>
</evidence>
<gene>
    <name evidence="2" type="ORF">N658DRAFT_495380</name>
</gene>
<comment type="caution">
    <text evidence="2">The sequence shown here is derived from an EMBL/GenBank/DDBJ whole genome shotgun (WGS) entry which is preliminary data.</text>
</comment>
<sequence length="154" mass="16813">MLRQRHRQLCHHDHAGKRVVYGSSQSSNPGQPQSNASTTASSEPLNHSSSGYLYPKPTISAPAFLPKHSRRPTSSPFLSTRRRPKRPSSQRSGATPKTPTDLHVPLSKTGFSSGESGYKPPEPASRLYPSRPAFWPPPRVSGYLPTTESSRPSG</sequence>
<evidence type="ECO:0000313" key="3">
    <source>
        <dbReference type="Proteomes" id="UP001305647"/>
    </source>
</evidence>
<keyword evidence="3" id="KW-1185">Reference proteome</keyword>
<dbReference type="Proteomes" id="UP001305647">
    <property type="component" value="Unassembled WGS sequence"/>
</dbReference>
<reference evidence="2" key="1">
    <citation type="journal article" date="2023" name="Mol. Phylogenet. Evol.">
        <title>Genome-scale phylogeny and comparative genomics of the fungal order Sordariales.</title>
        <authorList>
            <person name="Hensen N."/>
            <person name="Bonometti L."/>
            <person name="Westerberg I."/>
            <person name="Brannstrom I.O."/>
            <person name="Guillou S."/>
            <person name="Cros-Aarteil S."/>
            <person name="Calhoun S."/>
            <person name="Haridas S."/>
            <person name="Kuo A."/>
            <person name="Mondo S."/>
            <person name="Pangilinan J."/>
            <person name="Riley R."/>
            <person name="LaButti K."/>
            <person name="Andreopoulos B."/>
            <person name="Lipzen A."/>
            <person name="Chen C."/>
            <person name="Yan M."/>
            <person name="Daum C."/>
            <person name="Ng V."/>
            <person name="Clum A."/>
            <person name="Steindorff A."/>
            <person name="Ohm R.A."/>
            <person name="Martin F."/>
            <person name="Silar P."/>
            <person name="Natvig D.O."/>
            <person name="Lalanne C."/>
            <person name="Gautier V."/>
            <person name="Ament-Velasquez S.L."/>
            <person name="Kruys A."/>
            <person name="Hutchinson M.I."/>
            <person name="Powell A.J."/>
            <person name="Barry K."/>
            <person name="Miller A.N."/>
            <person name="Grigoriev I.V."/>
            <person name="Debuchy R."/>
            <person name="Gladieux P."/>
            <person name="Hiltunen Thoren M."/>
            <person name="Johannesson H."/>
        </authorList>
    </citation>
    <scope>NUCLEOTIDE SEQUENCE</scope>
    <source>
        <strain evidence="2">CBS 757.83</strain>
    </source>
</reference>
<feature type="compositionally biased region" description="Polar residues" evidence="1">
    <location>
        <begin position="144"/>
        <end position="154"/>
    </location>
</feature>
<feature type="region of interest" description="Disordered" evidence="1">
    <location>
        <begin position="1"/>
        <end position="154"/>
    </location>
</feature>
<accession>A0AAN6Q354</accession>
<feature type="compositionally biased region" description="Basic residues" evidence="1">
    <location>
        <begin position="1"/>
        <end position="17"/>
    </location>
</feature>
<protein>
    <submittedName>
        <fullName evidence="2">Uncharacterized protein</fullName>
    </submittedName>
</protein>
<name>A0AAN6Q354_9PEZI</name>
<feature type="compositionally biased region" description="Low complexity" evidence="1">
    <location>
        <begin position="22"/>
        <end position="35"/>
    </location>
</feature>
<reference evidence="2" key="2">
    <citation type="submission" date="2023-05" db="EMBL/GenBank/DDBJ databases">
        <authorList>
            <consortium name="Lawrence Berkeley National Laboratory"/>
            <person name="Steindorff A."/>
            <person name="Hensen N."/>
            <person name="Bonometti L."/>
            <person name="Westerberg I."/>
            <person name="Brannstrom I.O."/>
            <person name="Guillou S."/>
            <person name="Cros-Aarteil S."/>
            <person name="Calhoun S."/>
            <person name="Haridas S."/>
            <person name="Kuo A."/>
            <person name="Mondo S."/>
            <person name="Pangilinan J."/>
            <person name="Riley R."/>
            <person name="Labutti K."/>
            <person name="Andreopoulos B."/>
            <person name="Lipzen A."/>
            <person name="Chen C."/>
            <person name="Yanf M."/>
            <person name="Daum C."/>
            <person name="Ng V."/>
            <person name="Clum A."/>
            <person name="Ohm R."/>
            <person name="Martin F."/>
            <person name="Silar P."/>
            <person name="Natvig D."/>
            <person name="Lalanne C."/>
            <person name="Gautier V."/>
            <person name="Ament-Velasquez S.L."/>
            <person name="Kruys A."/>
            <person name="Hutchinson M.I."/>
            <person name="Powell A.J."/>
            <person name="Barry K."/>
            <person name="Miller A.N."/>
            <person name="Grigoriev I.V."/>
            <person name="Debuchy R."/>
            <person name="Gladieux P."/>
            <person name="Thoren M.H."/>
            <person name="Johannesson H."/>
        </authorList>
    </citation>
    <scope>NUCLEOTIDE SEQUENCE</scope>
    <source>
        <strain evidence="2">CBS 757.83</strain>
    </source>
</reference>
<dbReference type="AlphaFoldDB" id="A0AAN6Q354"/>
<proteinExistence type="predicted"/>